<evidence type="ECO:0000256" key="2">
    <source>
        <dbReference type="ARBA" id="ARBA00022679"/>
    </source>
</evidence>
<name>A0A6S6S569_9BACT</name>
<dbReference type="SUPFAM" id="SSF48452">
    <property type="entry name" value="TPR-like"/>
    <property type="match status" value="1"/>
</dbReference>
<proteinExistence type="predicted"/>
<sequence>MDHPYFELESFKLLSDSLIWQLNRNFYQDTGIEAWSKSIVPHNMTSSSMVGKTYAELILGLLKDLAVKGQTTETVYILELGAGHARLAFHIIKHLEALKALLDIKLPPYCYVVSDIVTDNLNFFKNHPQLQTYFEQGLLDYAYFDAVESTSIQLRYSKMLIEVNSLQQPILAIANYFFDSIPNDLFFVQNNTISSCSIAIDSNIDPKGAEAVTLLKNIKARYQNTPLSSDFYSNAIFNEILEDYKGTLSNSYLFFPQKGFECLNNLISLSQKGLMLLSMDKGFHEIHDIDQKEQPEIITHGSFSLWVNYHALGEFCQKKGGKALFPAFSTFHLELGCLLFLPDNNSYQHTHAAYERFVNDFGPDDFNSIKKLAYRTMSKLTLVDLIALMRLSAYDSSFFIAILPRLKTVSKRINFNQRKRLAESLHQVWNLSFDLNESHDLPYELGGFFYDLGFYQEALNYFQEAINVSGPKDDIYYNQILSYYQLRQDALFHSTLKEAKAAFPESTLFERLSNLDMKAV</sequence>
<dbReference type="InterPro" id="IPR038375">
    <property type="entry name" value="NDUFAF7_sf"/>
</dbReference>
<dbReference type="InterPro" id="IPR003788">
    <property type="entry name" value="NDUFAF7"/>
</dbReference>
<dbReference type="AlphaFoldDB" id="A0A6S6S569"/>
<accession>A0A6S6S569</accession>
<dbReference type="Gene3D" id="3.40.50.12710">
    <property type="match status" value="1"/>
</dbReference>
<protein>
    <submittedName>
        <fullName evidence="4">Uncharacterized protein</fullName>
    </submittedName>
</protein>
<keyword evidence="3" id="KW-0802">TPR repeat</keyword>
<dbReference type="GO" id="GO:0032259">
    <property type="term" value="P:methylation"/>
    <property type="evidence" value="ECO:0007669"/>
    <property type="project" value="UniProtKB-KW"/>
</dbReference>
<gene>
    <name evidence="4" type="ORF">HELGO_WM30341</name>
</gene>
<dbReference type="GO" id="GO:0008168">
    <property type="term" value="F:methyltransferase activity"/>
    <property type="evidence" value="ECO:0007669"/>
    <property type="project" value="UniProtKB-KW"/>
</dbReference>
<dbReference type="InterPro" id="IPR011990">
    <property type="entry name" value="TPR-like_helical_dom_sf"/>
</dbReference>
<dbReference type="PROSITE" id="PS50005">
    <property type="entry name" value="TPR"/>
    <property type="match status" value="1"/>
</dbReference>
<keyword evidence="1" id="KW-0489">Methyltransferase</keyword>
<dbReference type="InterPro" id="IPR019734">
    <property type="entry name" value="TPR_rpt"/>
</dbReference>
<evidence type="ECO:0000256" key="3">
    <source>
        <dbReference type="PROSITE-ProRule" id="PRU00339"/>
    </source>
</evidence>
<evidence type="ECO:0000313" key="4">
    <source>
        <dbReference type="EMBL" id="CAA6800652.1"/>
    </source>
</evidence>
<dbReference type="InterPro" id="IPR029063">
    <property type="entry name" value="SAM-dependent_MTases_sf"/>
</dbReference>
<organism evidence="4">
    <name type="scientific">uncultured Aureispira sp</name>
    <dbReference type="NCBI Taxonomy" id="1331704"/>
    <lineage>
        <taxon>Bacteria</taxon>
        <taxon>Pseudomonadati</taxon>
        <taxon>Bacteroidota</taxon>
        <taxon>Saprospiria</taxon>
        <taxon>Saprospirales</taxon>
        <taxon>Saprospiraceae</taxon>
        <taxon>Aureispira</taxon>
        <taxon>environmental samples</taxon>
    </lineage>
</organism>
<dbReference type="Pfam" id="PF02636">
    <property type="entry name" value="Methyltransf_28"/>
    <property type="match status" value="1"/>
</dbReference>
<feature type="repeat" description="TPR" evidence="3">
    <location>
        <begin position="439"/>
        <end position="472"/>
    </location>
</feature>
<evidence type="ECO:0000256" key="1">
    <source>
        <dbReference type="ARBA" id="ARBA00022603"/>
    </source>
</evidence>
<reference evidence="4" key="1">
    <citation type="submission" date="2020-01" db="EMBL/GenBank/DDBJ databases">
        <authorList>
            <person name="Meier V. D."/>
            <person name="Meier V D."/>
        </authorList>
    </citation>
    <scope>NUCLEOTIDE SEQUENCE</scope>
    <source>
        <strain evidence="4">HLG_WM_MAG_10</strain>
    </source>
</reference>
<dbReference type="SUPFAM" id="SSF53335">
    <property type="entry name" value="S-adenosyl-L-methionine-dependent methyltransferases"/>
    <property type="match status" value="1"/>
</dbReference>
<dbReference type="Gene3D" id="1.25.40.10">
    <property type="entry name" value="Tetratricopeptide repeat domain"/>
    <property type="match status" value="1"/>
</dbReference>
<keyword evidence="2" id="KW-0808">Transferase</keyword>
<dbReference type="EMBL" id="CACVAQ010000055">
    <property type="protein sequence ID" value="CAA6800652.1"/>
    <property type="molecule type" value="Genomic_DNA"/>
</dbReference>